<sequence>MSKNLGSSSALRRGLVLTASVATVIGGMASGANAVPGQTATQSTTANVVVGSSITLTNLAPSFSLTGNPGETVTTTVPVTMTVSTNNNEGYAVTVAPRTATLNPATPGNTGTIPIGNLRVRQAGTTPFSPLTFGTPVQVHTQATPSAELGDTITNDYQITIPFVIPDTYSAVLDYVATTL</sequence>
<evidence type="ECO:0000313" key="2">
    <source>
        <dbReference type="EMBL" id="SNQ50835.1"/>
    </source>
</evidence>
<evidence type="ECO:0000256" key="1">
    <source>
        <dbReference type="SAM" id="SignalP"/>
    </source>
</evidence>
<feature type="signal peptide" evidence="1">
    <location>
        <begin position="1"/>
        <end position="34"/>
    </location>
</feature>
<dbReference type="EMBL" id="FZMO01000490">
    <property type="protein sequence ID" value="SNQ50835.1"/>
    <property type="molecule type" value="Genomic_DNA"/>
</dbReference>
<feature type="chain" id="PRO_5014596759" evidence="1">
    <location>
        <begin position="35"/>
        <end position="180"/>
    </location>
</feature>
<name>A0A2I2KYU1_9ACTN</name>
<protein>
    <submittedName>
        <fullName evidence="2">Uncharacterized protein</fullName>
    </submittedName>
</protein>
<dbReference type="Proteomes" id="UP000234331">
    <property type="component" value="Unassembled WGS sequence"/>
</dbReference>
<reference evidence="2 3" key="1">
    <citation type="submission" date="2017-06" db="EMBL/GenBank/DDBJ databases">
        <authorList>
            <person name="Kim H.J."/>
            <person name="Triplett B.A."/>
        </authorList>
    </citation>
    <scope>NUCLEOTIDE SEQUENCE [LARGE SCALE GENOMIC DNA]</scope>
    <source>
        <strain evidence="2">FRACA_ARgP5</strain>
    </source>
</reference>
<accession>A0A2I2KYU1</accession>
<keyword evidence="3" id="KW-1185">Reference proteome</keyword>
<evidence type="ECO:0000313" key="3">
    <source>
        <dbReference type="Proteomes" id="UP000234331"/>
    </source>
</evidence>
<keyword evidence="1" id="KW-0732">Signal</keyword>
<organism evidence="2 3">
    <name type="scientific">Frankia canadensis</name>
    <dbReference type="NCBI Taxonomy" id="1836972"/>
    <lineage>
        <taxon>Bacteria</taxon>
        <taxon>Bacillati</taxon>
        <taxon>Actinomycetota</taxon>
        <taxon>Actinomycetes</taxon>
        <taxon>Frankiales</taxon>
        <taxon>Frankiaceae</taxon>
        <taxon>Frankia</taxon>
    </lineage>
</organism>
<proteinExistence type="predicted"/>
<gene>
    <name evidence="2" type="ORF">FRACA_540021</name>
</gene>
<dbReference type="AlphaFoldDB" id="A0A2I2KYU1"/>